<comment type="caution">
    <text evidence="1">The sequence shown here is derived from an EMBL/GenBank/DDBJ whole genome shotgun (WGS) entry which is preliminary data.</text>
</comment>
<dbReference type="EMBL" id="REGN01006640">
    <property type="protein sequence ID" value="RNA08760.1"/>
    <property type="molecule type" value="Genomic_DNA"/>
</dbReference>
<evidence type="ECO:0000313" key="1">
    <source>
        <dbReference type="EMBL" id="RNA08760.1"/>
    </source>
</evidence>
<keyword evidence="2" id="KW-1185">Reference proteome</keyword>
<protein>
    <submittedName>
        <fullName evidence="1">Uncharacterized protein</fullName>
    </submittedName>
</protein>
<accession>A0A3M7QBJ2</accession>
<proteinExistence type="predicted"/>
<dbReference type="Proteomes" id="UP000276133">
    <property type="component" value="Unassembled WGS sequence"/>
</dbReference>
<dbReference type="AlphaFoldDB" id="A0A3M7QBJ2"/>
<name>A0A3M7QBJ2_BRAPC</name>
<organism evidence="1 2">
    <name type="scientific">Brachionus plicatilis</name>
    <name type="common">Marine rotifer</name>
    <name type="synonym">Brachionus muelleri</name>
    <dbReference type="NCBI Taxonomy" id="10195"/>
    <lineage>
        <taxon>Eukaryota</taxon>
        <taxon>Metazoa</taxon>
        <taxon>Spiralia</taxon>
        <taxon>Gnathifera</taxon>
        <taxon>Rotifera</taxon>
        <taxon>Eurotatoria</taxon>
        <taxon>Monogononta</taxon>
        <taxon>Pseudotrocha</taxon>
        <taxon>Ploima</taxon>
        <taxon>Brachionidae</taxon>
        <taxon>Brachionus</taxon>
    </lineage>
</organism>
<gene>
    <name evidence="1" type="ORF">BpHYR1_039914</name>
</gene>
<reference evidence="1 2" key="1">
    <citation type="journal article" date="2018" name="Sci. Rep.">
        <title>Genomic signatures of local adaptation to the degree of environmental predictability in rotifers.</title>
        <authorList>
            <person name="Franch-Gras L."/>
            <person name="Hahn C."/>
            <person name="Garcia-Roger E.M."/>
            <person name="Carmona M.J."/>
            <person name="Serra M."/>
            <person name="Gomez A."/>
        </authorList>
    </citation>
    <scope>NUCLEOTIDE SEQUENCE [LARGE SCALE GENOMIC DNA]</scope>
    <source>
        <strain evidence="1">HYR1</strain>
    </source>
</reference>
<sequence length="225" mass="26253">MLRILTENQVLKQFEDEEVKKLNKKRKKVTIISDDEDEKESEIEISRLNDQKSCFKCKTVFGKVIANQNKWISCEKCKIQYSLLSFYIFFEKKKISQLISNQIKEFTVLGLLLKHGPPAIFDISDMEIEVSHSYHSLSLSYTVSCSCVTLLSVQDSIQLDSKKTRTRLTRKIRVYTRTRTRQTLNQNLISNLFKSFLDSSVGGFHRKIIKPGLVPSSYRVKFYFK</sequence>
<evidence type="ECO:0000313" key="2">
    <source>
        <dbReference type="Proteomes" id="UP000276133"/>
    </source>
</evidence>